<evidence type="ECO:0008006" key="3">
    <source>
        <dbReference type="Google" id="ProtNLM"/>
    </source>
</evidence>
<sequence length="106" mass="12448">MLIIWPGRRCEWRFDSQRRSGESIPKRATWTDSPGAFARLQPRHGGPELNPTELVWNQLKQGLKNQVFLSLTDLTATVLEQIRLLEKDRKLVQLFFHKKEIAFFTN</sequence>
<gene>
    <name evidence="1" type="ORF">ACFS25_16910</name>
</gene>
<dbReference type="Proteomes" id="UP001597512">
    <property type="component" value="Unassembled WGS sequence"/>
</dbReference>
<evidence type="ECO:0000313" key="2">
    <source>
        <dbReference type="Proteomes" id="UP001597512"/>
    </source>
</evidence>
<accession>A0ABW6AMN7</accession>
<keyword evidence="2" id="KW-1185">Reference proteome</keyword>
<dbReference type="EMBL" id="JBHUOM010000017">
    <property type="protein sequence ID" value="MFD2935465.1"/>
    <property type="molecule type" value="Genomic_DNA"/>
</dbReference>
<reference evidence="2" key="1">
    <citation type="journal article" date="2019" name="Int. J. Syst. Evol. Microbiol.">
        <title>The Global Catalogue of Microorganisms (GCM) 10K type strain sequencing project: providing services to taxonomists for standard genome sequencing and annotation.</title>
        <authorList>
            <consortium name="The Broad Institute Genomics Platform"/>
            <consortium name="The Broad Institute Genome Sequencing Center for Infectious Disease"/>
            <person name="Wu L."/>
            <person name="Ma J."/>
        </authorList>
    </citation>
    <scope>NUCLEOTIDE SEQUENCE [LARGE SCALE GENOMIC DNA]</scope>
    <source>
        <strain evidence="2">KCTC 52490</strain>
    </source>
</reference>
<protein>
    <recommendedName>
        <fullName evidence="3">Tc1-like transposase DDE domain-containing protein</fullName>
    </recommendedName>
</protein>
<proteinExistence type="predicted"/>
<organism evidence="1 2">
    <name type="scientific">Spirosoma flavum</name>
    <dbReference type="NCBI Taxonomy" id="2048557"/>
    <lineage>
        <taxon>Bacteria</taxon>
        <taxon>Pseudomonadati</taxon>
        <taxon>Bacteroidota</taxon>
        <taxon>Cytophagia</taxon>
        <taxon>Cytophagales</taxon>
        <taxon>Cytophagaceae</taxon>
        <taxon>Spirosoma</taxon>
    </lineage>
</organism>
<comment type="caution">
    <text evidence="1">The sequence shown here is derived from an EMBL/GenBank/DDBJ whole genome shotgun (WGS) entry which is preliminary data.</text>
</comment>
<evidence type="ECO:0000313" key="1">
    <source>
        <dbReference type="EMBL" id="MFD2935465.1"/>
    </source>
</evidence>
<dbReference type="RefSeq" id="WP_381503427.1">
    <property type="nucleotide sequence ID" value="NZ_JBHUOM010000017.1"/>
</dbReference>
<name>A0ABW6AMN7_9BACT</name>